<evidence type="ECO:0000256" key="1">
    <source>
        <dbReference type="ARBA" id="ARBA00010364"/>
    </source>
</evidence>
<protein>
    <recommendedName>
        <fullName evidence="2">UPF0235 protein GGQ72_003244</fullName>
    </recommendedName>
</protein>
<dbReference type="PANTHER" id="PTHR13420:SF7">
    <property type="entry name" value="UPF0235 PROTEIN C15ORF40"/>
    <property type="match status" value="1"/>
</dbReference>
<dbReference type="InterPro" id="IPR036591">
    <property type="entry name" value="YggU-like_sf"/>
</dbReference>
<dbReference type="Pfam" id="PF02594">
    <property type="entry name" value="DUF167"/>
    <property type="match status" value="1"/>
</dbReference>
<dbReference type="AlphaFoldDB" id="A0A7W6PT16"/>
<dbReference type="NCBIfam" id="TIGR00251">
    <property type="entry name" value="DUF167 family protein"/>
    <property type="match status" value="1"/>
</dbReference>
<reference evidence="3 4" key="1">
    <citation type="submission" date="2020-08" db="EMBL/GenBank/DDBJ databases">
        <title>Genomic Encyclopedia of Type Strains, Phase IV (KMG-IV): sequencing the most valuable type-strain genomes for metagenomic binning, comparative biology and taxonomic classification.</title>
        <authorList>
            <person name="Goeker M."/>
        </authorList>
    </citation>
    <scope>NUCLEOTIDE SEQUENCE [LARGE SCALE GENOMIC DNA]</scope>
    <source>
        <strain evidence="3 4">DSM 29514</strain>
    </source>
</reference>
<accession>A0A7W6PT16</accession>
<dbReference type="HAMAP" id="MF_00634">
    <property type="entry name" value="UPF0235"/>
    <property type="match status" value="1"/>
</dbReference>
<evidence type="ECO:0000313" key="3">
    <source>
        <dbReference type="EMBL" id="MBB4144687.1"/>
    </source>
</evidence>
<dbReference type="EMBL" id="JACIEC010000004">
    <property type="protein sequence ID" value="MBB4144687.1"/>
    <property type="molecule type" value="Genomic_DNA"/>
</dbReference>
<dbReference type="SUPFAM" id="SSF69786">
    <property type="entry name" value="YggU-like"/>
    <property type="match status" value="1"/>
</dbReference>
<dbReference type="NCBIfam" id="NF002348">
    <property type="entry name" value="PRK01310.1"/>
    <property type="match status" value="1"/>
</dbReference>
<dbReference type="GO" id="GO:0005737">
    <property type="term" value="C:cytoplasm"/>
    <property type="evidence" value="ECO:0007669"/>
    <property type="project" value="TreeGrafter"/>
</dbReference>
<gene>
    <name evidence="3" type="ORF">GGQ72_003244</name>
</gene>
<dbReference type="InterPro" id="IPR003746">
    <property type="entry name" value="DUF167"/>
</dbReference>
<dbReference type="Proteomes" id="UP000519897">
    <property type="component" value="Unassembled WGS sequence"/>
</dbReference>
<sequence>MSDAGHPVSAYADHIRLSVRLTPNASRDAVEGRETGDDGECWLRARVTSVPEDGKANKALVQLLAKWLRVPKSSISFISGETSRKKILRIEGDPEDLQSKIKSRLAD</sequence>
<evidence type="ECO:0000256" key="2">
    <source>
        <dbReference type="HAMAP-Rule" id="MF_00634"/>
    </source>
</evidence>
<dbReference type="PANTHER" id="PTHR13420">
    <property type="entry name" value="UPF0235 PROTEIN C15ORF40"/>
    <property type="match status" value="1"/>
</dbReference>
<proteinExistence type="inferred from homology"/>
<dbReference type="RefSeq" id="WP_165134136.1">
    <property type="nucleotide sequence ID" value="NZ_CP049250.1"/>
</dbReference>
<evidence type="ECO:0000313" key="4">
    <source>
        <dbReference type="Proteomes" id="UP000519897"/>
    </source>
</evidence>
<comment type="caution">
    <text evidence="3">The sequence shown here is derived from an EMBL/GenBank/DDBJ whole genome shotgun (WGS) entry which is preliminary data.</text>
</comment>
<keyword evidence="4" id="KW-1185">Reference proteome</keyword>
<name>A0A7W6PT16_9HYPH</name>
<comment type="similarity">
    <text evidence="1 2">Belongs to the UPF0235 family.</text>
</comment>
<dbReference type="Gene3D" id="3.30.1200.10">
    <property type="entry name" value="YggU-like"/>
    <property type="match status" value="1"/>
</dbReference>
<organism evidence="3 4">
    <name type="scientific">Rhizobium rhizoryzae</name>
    <dbReference type="NCBI Taxonomy" id="451876"/>
    <lineage>
        <taxon>Bacteria</taxon>
        <taxon>Pseudomonadati</taxon>
        <taxon>Pseudomonadota</taxon>
        <taxon>Alphaproteobacteria</taxon>
        <taxon>Hyphomicrobiales</taxon>
        <taxon>Rhizobiaceae</taxon>
        <taxon>Rhizobium/Agrobacterium group</taxon>
        <taxon>Rhizobium</taxon>
    </lineage>
</organism>
<dbReference type="SMART" id="SM01152">
    <property type="entry name" value="DUF167"/>
    <property type="match status" value="1"/>
</dbReference>